<evidence type="ECO:0000256" key="1">
    <source>
        <dbReference type="SAM" id="MobiDB-lite"/>
    </source>
</evidence>
<dbReference type="AlphaFoldDB" id="A0A8G0PKG3"/>
<gene>
    <name evidence="2" type="ORF">H0G86_010851</name>
</gene>
<feature type="compositionally biased region" description="Basic and acidic residues" evidence="1">
    <location>
        <begin position="72"/>
        <end position="84"/>
    </location>
</feature>
<feature type="region of interest" description="Disordered" evidence="1">
    <location>
        <begin position="65"/>
        <end position="121"/>
    </location>
</feature>
<name>A0A8G0PKG3_9HYPO</name>
<evidence type="ECO:0000313" key="2">
    <source>
        <dbReference type="EMBL" id="QYT03908.1"/>
    </source>
</evidence>
<feature type="compositionally biased region" description="Basic residues" evidence="1">
    <location>
        <begin position="87"/>
        <end position="99"/>
    </location>
</feature>
<dbReference type="EMBL" id="CP075869">
    <property type="protein sequence ID" value="QYT03908.1"/>
    <property type="molecule type" value="Genomic_DNA"/>
</dbReference>
<organism evidence="2 3">
    <name type="scientific">Trichoderma simmonsii</name>
    <dbReference type="NCBI Taxonomy" id="1491479"/>
    <lineage>
        <taxon>Eukaryota</taxon>
        <taxon>Fungi</taxon>
        <taxon>Dikarya</taxon>
        <taxon>Ascomycota</taxon>
        <taxon>Pezizomycotina</taxon>
        <taxon>Sordariomycetes</taxon>
        <taxon>Hypocreomycetidae</taxon>
        <taxon>Hypocreales</taxon>
        <taxon>Hypocreaceae</taxon>
        <taxon>Trichoderma</taxon>
    </lineage>
</organism>
<proteinExistence type="predicted"/>
<keyword evidence="3" id="KW-1185">Reference proteome</keyword>
<sequence length="121" mass="13342">MSGTLSPEMDAVNAVFTTKYTSDDGLLRSFSSASLHLVTRTRVYADSSVVVLVNRPICAANFPLPSPQASDRSWRKTAEGDPPKTARQARRRSTRKASARWRNDLQASPEPLALPGISWLR</sequence>
<dbReference type="Proteomes" id="UP000826661">
    <property type="component" value="Chromosome VI"/>
</dbReference>
<accession>A0A8G0PKG3</accession>
<protein>
    <submittedName>
        <fullName evidence="2">Uncharacterized protein</fullName>
    </submittedName>
</protein>
<evidence type="ECO:0000313" key="3">
    <source>
        <dbReference type="Proteomes" id="UP000826661"/>
    </source>
</evidence>
<reference evidence="2 3" key="1">
    <citation type="journal article" date="2021" name="BMC Genomics">
        <title>Telomere-to-telomere genome assembly of asparaginase-producing Trichoderma simmonsii.</title>
        <authorList>
            <person name="Chung D."/>
            <person name="Kwon Y.M."/>
            <person name="Yang Y."/>
        </authorList>
    </citation>
    <scope>NUCLEOTIDE SEQUENCE [LARGE SCALE GENOMIC DNA]</scope>
    <source>
        <strain evidence="2 3">GH-Sj1</strain>
    </source>
</reference>